<dbReference type="AlphaFoldDB" id="A0A074WWH3"/>
<gene>
    <name evidence="1" type="ORF">M436DRAFT_61188</name>
</gene>
<reference evidence="1 2" key="1">
    <citation type="journal article" date="2014" name="BMC Genomics">
        <title>Genome sequencing of four Aureobasidium pullulans varieties: biotechnological potential, stress tolerance, and description of new species.</title>
        <authorList>
            <person name="Gostin Ar C."/>
            <person name="Ohm R.A."/>
            <person name="Kogej T."/>
            <person name="Sonjak S."/>
            <person name="Turk M."/>
            <person name="Zajc J."/>
            <person name="Zalar P."/>
            <person name="Grube M."/>
            <person name="Sun H."/>
            <person name="Han J."/>
            <person name="Sharma A."/>
            <person name="Chiniquy J."/>
            <person name="Ngan C.Y."/>
            <person name="Lipzen A."/>
            <person name="Barry K."/>
            <person name="Grigoriev I.V."/>
            <person name="Gunde-Cimerman N."/>
        </authorList>
    </citation>
    <scope>NUCLEOTIDE SEQUENCE [LARGE SCALE GENOMIC DNA]</scope>
    <source>
        <strain evidence="1 2">CBS 147.97</strain>
    </source>
</reference>
<protein>
    <submittedName>
        <fullName evidence="1">Uncharacterized protein</fullName>
    </submittedName>
</protein>
<evidence type="ECO:0000313" key="2">
    <source>
        <dbReference type="Proteomes" id="UP000027730"/>
    </source>
</evidence>
<organism evidence="1 2">
    <name type="scientific">Aureobasidium namibiae CBS 147.97</name>
    <dbReference type="NCBI Taxonomy" id="1043004"/>
    <lineage>
        <taxon>Eukaryota</taxon>
        <taxon>Fungi</taxon>
        <taxon>Dikarya</taxon>
        <taxon>Ascomycota</taxon>
        <taxon>Pezizomycotina</taxon>
        <taxon>Dothideomycetes</taxon>
        <taxon>Dothideomycetidae</taxon>
        <taxon>Dothideales</taxon>
        <taxon>Saccotheciaceae</taxon>
        <taxon>Aureobasidium</taxon>
    </lineage>
</organism>
<sequence length="187" mass="20552">MDSKPRAKGFRLDSTCDSNNRCSEKRLDCMTGKTVPIATSTVASEDLIEMAGFQRPVGLNSLLSIAAGQGAFILCFRGDMPIFSHHHNFAYALLTNAMCWSVVWCMSSLDRAMLEDKESCKHLGNMHTIMRSITGMFCIAFLLSSICRSYVGLAVTVGVSMVEARILVVTCFALNRVKIDTLLPLDV</sequence>
<dbReference type="RefSeq" id="XP_013430274.1">
    <property type="nucleotide sequence ID" value="XM_013574820.1"/>
</dbReference>
<accession>A0A074WWH3</accession>
<evidence type="ECO:0000313" key="1">
    <source>
        <dbReference type="EMBL" id="KEQ75889.1"/>
    </source>
</evidence>
<dbReference type="HOGENOM" id="CLU_1447381_0_0_1"/>
<name>A0A074WWH3_9PEZI</name>
<keyword evidence="2" id="KW-1185">Reference proteome</keyword>
<dbReference type="GeneID" id="25413142"/>
<dbReference type="Proteomes" id="UP000027730">
    <property type="component" value="Unassembled WGS sequence"/>
</dbReference>
<proteinExistence type="predicted"/>
<dbReference type="EMBL" id="KL584704">
    <property type="protein sequence ID" value="KEQ75889.1"/>
    <property type="molecule type" value="Genomic_DNA"/>
</dbReference>